<dbReference type="PANTHER" id="PTHR23132:SF26">
    <property type="entry name" value="BLR7451 PROTEIN"/>
    <property type="match status" value="1"/>
</dbReference>
<dbReference type="Proteomes" id="UP000661077">
    <property type="component" value="Unassembled WGS sequence"/>
</dbReference>
<dbReference type="Gene3D" id="3.30.470.20">
    <property type="entry name" value="ATP-grasp fold, B domain"/>
    <property type="match status" value="1"/>
</dbReference>
<dbReference type="Pfam" id="PF07478">
    <property type="entry name" value="Dala_Dala_lig_C"/>
    <property type="match status" value="1"/>
</dbReference>
<feature type="domain" description="ATP-grasp" evidence="5">
    <location>
        <begin position="118"/>
        <end position="330"/>
    </location>
</feature>
<keyword evidence="2" id="KW-0436">Ligase</keyword>
<dbReference type="InterPro" id="IPR011095">
    <property type="entry name" value="Dala_Dala_lig_C"/>
</dbReference>
<comment type="similarity">
    <text evidence="1">Belongs to the D-alanine--D-alanine ligase family.</text>
</comment>
<reference evidence="6 7" key="1">
    <citation type="journal article" date="2021" name="Int. J. Syst. Evol. Microbiol.">
        <title>Steroidobacter gossypii sp. nov., isolated from soil of cotton cropping field.</title>
        <authorList>
            <person name="Huang R."/>
            <person name="Yang S."/>
            <person name="Zhen C."/>
            <person name="Liu W."/>
        </authorList>
    </citation>
    <scope>NUCLEOTIDE SEQUENCE [LARGE SCALE GENOMIC DNA]</scope>
    <source>
        <strain evidence="6 7">S1-65</strain>
    </source>
</reference>
<dbReference type="InterPro" id="IPR016185">
    <property type="entry name" value="PreATP-grasp_dom_sf"/>
</dbReference>
<evidence type="ECO:0000256" key="4">
    <source>
        <dbReference type="PROSITE-ProRule" id="PRU00409"/>
    </source>
</evidence>
<protein>
    <recommendedName>
        <fullName evidence="5">ATP-grasp domain-containing protein</fullName>
    </recommendedName>
</protein>
<keyword evidence="7" id="KW-1185">Reference proteome</keyword>
<comment type="caution">
    <text evidence="6">The sequence shown here is derived from an EMBL/GenBank/DDBJ whole genome shotgun (WGS) entry which is preliminary data.</text>
</comment>
<evidence type="ECO:0000313" key="6">
    <source>
        <dbReference type="EMBL" id="MBM0107577.1"/>
    </source>
</evidence>
<dbReference type="PANTHER" id="PTHR23132">
    <property type="entry name" value="D-ALANINE--D-ALANINE LIGASE"/>
    <property type="match status" value="1"/>
</dbReference>
<keyword evidence="4" id="KW-0547">Nucleotide-binding</keyword>
<dbReference type="RefSeq" id="WP_203169679.1">
    <property type="nucleotide sequence ID" value="NZ_JAEVLS010000005.1"/>
</dbReference>
<gene>
    <name evidence="6" type="ORF">JM946_22780</name>
</gene>
<keyword evidence="3" id="KW-0961">Cell wall biogenesis/degradation</keyword>
<dbReference type="EMBL" id="JAEVLS010000005">
    <property type="protein sequence ID" value="MBM0107577.1"/>
    <property type="molecule type" value="Genomic_DNA"/>
</dbReference>
<evidence type="ECO:0000256" key="3">
    <source>
        <dbReference type="ARBA" id="ARBA00023316"/>
    </source>
</evidence>
<sequence length="344" mass="39068">MKPSRVLVLMHESLVPPASLEGLSDKQIDEFRAEYDVTATLEKAGHEVKKLGLGDNLSELRSIITDWKPDVAFNLLEEFQGIVTYDQYVVAFLELMKLPYTGCNPRGMMISRDKALSKQILSYHRIPTPGFAVIRKGQRYRLPRKLKFPLFVKSVTEDASLGISQASVVPDADRLKERIQFIHEQTNSDALIEEYIEGRELYVGVLGNERLRTFPVWEMDFGTLPDVMAGIATRKVKWDRRYQKKHGIRTGAAQNLPEGCAAYLDKLSKRIFRSLYLSGYARMDFRMRPDGSVFVLEANCNPNISSDEDFAHSALAAGIEYPALLEQIIRVGNNYQAAWRADEE</sequence>
<evidence type="ECO:0000256" key="1">
    <source>
        <dbReference type="ARBA" id="ARBA00010871"/>
    </source>
</evidence>
<dbReference type="SUPFAM" id="SSF52440">
    <property type="entry name" value="PreATP-grasp domain"/>
    <property type="match status" value="1"/>
</dbReference>
<organism evidence="6 7">
    <name type="scientific">Steroidobacter gossypii</name>
    <dbReference type="NCBI Taxonomy" id="2805490"/>
    <lineage>
        <taxon>Bacteria</taxon>
        <taxon>Pseudomonadati</taxon>
        <taxon>Pseudomonadota</taxon>
        <taxon>Gammaproteobacteria</taxon>
        <taxon>Steroidobacterales</taxon>
        <taxon>Steroidobacteraceae</taxon>
        <taxon>Steroidobacter</taxon>
    </lineage>
</organism>
<evidence type="ECO:0000259" key="5">
    <source>
        <dbReference type="PROSITE" id="PS50975"/>
    </source>
</evidence>
<accession>A0ABS1X300</accession>
<dbReference type="SUPFAM" id="SSF56059">
    <property type="entry name" value="Glutathione synthetase ATP-binding domain-like"/>
    <property type="match status" value="1"/>
</dbReference>
<dbReference type="InterPro" id="IPR011761">
    <property type="entry name" value="ATP-grasp"/>
</dbReference>
<dbReference type="InterPro" id="IPR013815">
    <property type="entry name" value="ATP_grasp_subdomain_1"/>
</dbReference>
<dbReference type="Gene3D" id="3.30.1490.20">
    <property type="entry name" value="ATP-grasp fold, A domain"/>
    <property type="match status" value="1"/>
</dbReference>
<keyword evidence="4" id="KW-0067">ATP-binding</keyword>
<proteinExistence type="inferred from homology"/>
<evidence type="ECO:0000313" key="7">
    <source>
        <dbReference type="Proteomes" id="UP000661077"/>
    </source>
</evidence>
<evidence type="ECO:0000256" key="2">
    <source>
        <dbReference type="ARBA" id="ARBA00022598"/>
    </source>
</evidence>
<dbReference type="PROSITE" id="PS50975">
    <property type="entry name" value="ATP_GRASP"/>
    <property type="match status" value="1"/>
</dbReference>
<name>A0ABS1X300_9GAMM</name>